<keyword evidence="4" id="KW-1185">Reference proteome</keyword>
<evidence type="ECO:0008006" key="5">
    <source>
        <dbReference type="Google" id="ProtNLM"/>
    </source>
</evidence>
<comment type="caution">
    <text evidence="3">The sequence shown here is derived from an EMBL/GenBank/DDBJ whole genome shotgun (WGS) entry which is preliminary data.</text>
</comment>
<feature type="region of interest" description="Disordered" evidence="1">
    <location>
        <begin position="1"/>
        <end position="24"/>
    </location>
</feature>
<evidence type="ECO:0000256" key="1">
    <source>
        <dbReference type="SAM" id="MobiDB-lite"/>
    </source>
</evidence>
<reference evidence="3 4" key="1">
    <citation type="submission" date="2019-02" db="EMBL/GenBank/DDBJ databases">
        <title>Genome sequencing of the rare red list fungi Dentipellis fragilis.</title>
        <authorList>
            <person name="Buettner E."/>
            <person name="Kellner H."/>
        </authorList>
    </citation>
    <scope>NUCLEOTIDE SEQUENCE [LARGE SCALE GENOMIC DNA]</scope>
    <source>
        <strain evidence="3 4">DSM 105465</strain>
    </source>
</reference>
<feature type="transmembrane region" description="Helical" evidence="2">
    <location>
        <begin position="64"/>
        <end position="88"/>
    </location>
</feature>
<protein>
    <recommendedName>
        <fullName evidence="5">MARVEL domain-containing protein</fullName>
    </recommendedName>
</protein>
<organism evidence="3 4">
    <name type="scientific">Dentipellis fragilis</name>
    <dbReference type="NCBI Taxonomy" id="205917"/>
    <lineage>
        <taxon>Eukaryota</taxon>
        <taxon>Fungi</taxon>
        <taxon>Dikarya</taxon>
        <taxon>Basidiomycota</taxon>
        <taxon>Agaricomycotina</taxon>
        <taxon>Agaricomycetes</taxon>
        <taxon>Russulales</taxon>
        <taxon>Hericiaceae</taxon>
        <taxon>Dentipellis</taxon>
    </lineage>
</organism>
<keyword evidence="2" id="KW-1133">Transmembrane helix</keyword>
<evidence type="ECO:0000256" key="2">
    <source>
        <dbReference type="SAM" id="Phobius"/>
    </source>
</evidence>
<accession>A0A4Y9YIJ1</accession>
<keyword evidence="2" id="KW-0812">Transmembrane</keyword>
<dbReference type="EMBL" id="SEOQ01000491">
    <property type="protein sequence ID" value="TFY61810.1"/>
    <property type="molecule type" value="Genomic_DNA"/>
</dbReference>
<evidence type="ECO:0000313" key="4">
    <source>
        <dbReference type="Proteomes" id="UP000298327"/>
    </source>
</evidence>
<feature type="transmembrane region" description="Helical" evidence="2">
    <location>
        <begin position="100"/>
        <end position="127"/>
    </location>
</feature>
<keyword evidence="2" id="KW-0472">Membrane</keyword>
<gene>
    <name evidence="3" type="ORF">EVG20_g6916</name>
</gene>
<dbReference type="OrthoDB" id="2501127at2759"/>
<evidence type="ECO:0000313" key="3">
    <source>
        <dbReference type="EMBL" id="TFY61810.1"/>
    </source>
</evidence>
<dbReference type="AlphaFoldDB" id="A0A4Y9YIJ1"/>
<sequence>MPRLLSSPRTHYAAPRRPLAPGPALAPPRAHPLVPVRARLVLVRTLLRTAPLSPHLVHTFTSELVGLFVLFVFWLVGAAISTSIWGNLTWCRQFMQCRLLTALVAFAWMGWIILFGLFLTSLLHSIANSAFSDPMHGQLYARESVVYPAGTQTSEYRTSRA</sequence>
<name>A0A4Y9YIJ1_9AGAM</name>
<dbReference type="Proteomes" id="UP000298327">
    <property type="component" value="Unassembled WGS sequence"/>
</dbReference>
<proteinExistence type="predicted"/>